<dbReference type="EMBL" id="JAUSUR010000003">
    <property type="protein sequence ID" value="MDQ0361330.1"/>
    <property type="molecule type" value="Genomic_DNA"/>
</dbReference>
<dbReference type="Gene3D" id="3.40.640.10">
    <property type="entry name" value="Type I PLP-dependent aspartate aminotransferase-like (Major domain)"/>
    <property type="match status" value="1"/>
</dbReference>
<dbReference type="PANTHER" id="PTHR46383:SF3">
    <property type="entry name" value="ASPARTATE AMINOTRANSFERASE-RELATED"/>
    <property type="match status" value="1"/>
</dbReference>
<gene>
    <name evidence="8" type="ORF">J2S15_002077</name>
</gene>
<evidence type="ECO:0000256" key="6">
    <source>
        <dbReference type="RuleBase" id="RU000481"/>
    </source>
</evidence>
<dbReference type="PROSITE" id="PS00105">
    <property type="entry name" value="AA_TRANSFER_CLASS_1"/>
    <property type="match status" value="1"/>
</dbReference>
<keyword evidence="5" id="KW-0663">Pyridoxal phosphate</keyword>
<dbReference type="PANTHER" id="PTHR46383">
    <property type="entry name" value="ASPARTATE AMINOTRANSFERASE"/>
    <property type="match status" value="1"/>
</dbReference>
<evidence type="ECO:0000256" key="3">
    <source>
        <dbReference type="ARBA" id="ARBA00022576"/>
    </source>
</evidence>
<dbReference type="SUPFAM" id="SSF53383">
    <property type="entry name" value="PLP-dependent transferases"/>
    <property type="match status" value="1"/>
</dbReference>
<dbReference type="InterPro" id="IPR015421">
    <property type="entry name" value="PyrdxlP-dep_Trfase_major"/>
</dbReference>
<dbReference type="InterPro" id="IPR015422">
    <property type="entry name" value="PyrdxlP-dep_Trfase_small"/>
</dbReference>
<evidence type="ECO:0000256" key="5">
    <source>
        <dbReference type="ARBA" id="ARBA00022898"/>
    </source>
</evidence>
<evidence type="ECO:0000259" key="7">
    <source>
        <dbReference type="Pfam" id="PF00155"/>
    </source>
</evidence>
<sequence>MIDTSKYLSTLVQTIKPSGIRKFFDVAKQVEGAISLGVGEPDFDTPWNVREAAIYAIESGKTTYTENAGLIELREEISRYQKRHYNLSYDPNTEILVTVGGSEGIDNCFRALLNPGDEVIIPNPCYVAYEPAVILGGGVCKYINLKSENEFKITKEDLLGAISDKTKILLLNYPSNPTGGTMSHEDYAELVPIIKEHELIVISDEIYSDLIYGEKHASLACFEEIKNQVLIISGCSKAFAMTGWRLGYVLGDATLVAAVTKIHQYTIMCAPIMSQYAAIEGMKNGDHEVAKMRDAYKARRNYIVDGFNKLGLPTHLPKGAFYIFPDIRPTGLTSEEFCEELLKDQKVACVPGTAFGNSGEGFIRVSYAYSIDEIKIALERIKLFLDNRKKND</sequence>
<accession>A0ABU0E366</accession>
<comment type="cofactor">
    <cofactor evidence="1 6">
        <name>pyridoxal 5'-phosphate</name>
        <dbReference type="ChEBI" id="CHEBI:597326"/>
    </cofactor>
</comment>
<dbReference type="Gene3D" id="3.90.1150.10">
    <property type="entry name" value="Aspartate Aminotransferase, domain 1"/>
    <property type="match status" value="1"/>
</dbReference>
<evidence type="ECO:0000256" key="2">
    <source>
        <dbReference type="ARBA" id="ARBA00007441"/>
    </source>
</evidence>
<name>A0ABU0E366_9FIRM</name>
<keyword evidence="4 6" id="KW-0808">Transferase</keyword>
<dbReference type="EC" id="2.6.1.-" evidence="6"/>
<dbReference type="Proteomes" id="UP001230220">
    <property type="component" value="Unassembled WGS sequence"/>
</dbReference>
<feature type="domain" description="Aminotransferase class I/classII large" evidence="7">
    <location>
        <begin position="34"/>
        <end position="381"/>
    </location>
</feature>
<evidence type="ECO:0000256" key="4">
    <source>
        <dbReference type="ARBA" id="ARBA00022679"/>
    </source>
</evidence>
<protein>
    <recommendedName>
        <fullName evidence="6">Aminotransferase</fullName>
        <ecNumber evidence="6">2.6.1.-</ecNumber>
    </recommendedName>
</protein>
<dbReference type="InterPro" id="IPR050596">
    <property type="entry name" value="AspAT/PAT-like"/>
</dbReference>
<comment type="similarity">
    <text evidence="2 6">Belongs to the class-I pyridoxal-phosphate-dependent aminotransferase family.</text>
</comment>
<comment type="caution">
    <text evidence="8">The sequence shown here is derived from an EMBL/GenBank/DDBJ whole genome shotgun (WGS) entry which is preliminary data.</text>
</comment>
<keyword evidence="9" id="KW-1185">Reference proteome</keyword>
<evidence type="ECO:0000256" key="1">
    <source>
        <dbReference type="ARBA" id="ARBA00001933"/>
    </source>
</evidence>
<dbReference type="Pfam" id="PF00155">
    <property type="entry name" value="Aminotran_1_2"/>
    <property type="match status" value="1"/>
</dbReference>
<reference evidence="8 9" key="1">
    <citation type="submission" date="2023-07" db="EMBL/GenBank/DDBJ databases">
        <title>Genomic Encyclopedia of Type Strains, Phase IV (KMG-IV): sequencing the most valuable type-strain genomes for metagenomic binning, comparative biology and taxonomic classification.</title>
        <authorList>
            <person name="Goeker M."/>
        </authorList>
    </citation>
    <scope>NUCLEOTIDE SEQUENCE [LARGE SCALE GENOMIC DNA]</scope>
    <source>
        <strain evidence="8 9">DSM 16784</strain>
    </source>
</reference>
<dbReference type="InterPro" id="IPR015424">
    <property type="entry name" value="PyrdxlP-dep_Trfase"/>
</dbReference>
<dbReference type="InterPro" id="IPR004839">
    <property type="entry name" value="Aminotransferase_I/II_large"/>
</dbReference>
<dbReference type="GO" id="GO:0008483">
    <property type="term" value="F:transaminase activity"/>
    <property type="evidence" value="ECO:0007669"/>
    <property type="project" value="UniProtKB-KW"/>
</dbReference>
<organism evidence="8 9">
    <name type="scientific">Breznakia pachnodae</name>
    <dbReference type="NCBI Taxonomy" id="265178"/>
    <lineage>
        <taxon>Bacteria</taxon>
        <taxon>Bacillati</taxon>
        <taxon>Bacillota</taxon>
        <taxon>Erysipelotrichia</taxon>
        <taxon>Erysipelotrichales</taxon>
        <taxon>Erysipelotrichaceae</taxon>
        <taxon>Breznakia</taxon>
    </lineage>
</organism>
<evidence type="ECO:0000313" key="8">
    <source>
        <dbReference type="EMBL" id="MDQ0361330.1"/>
    </source>
</evidence>
<proteinExistence type="inferred from homology"/>
<dbReference type="InterPro" id="IPR004838">
    <property type="entry name" value="NHTrfase_class1_PyrdxlP-BS"/>
</dbReference>
<evidence type="ECO:0000313" key="9">
    <source>
        <dbReference type="Proteomes" id="UP001230220"/>
    </source>
</evidence>
<keyword evidence="3 6" id="KW-0032">Aminotransferase</keyword>
<dbReference type="CDD" id="cd00609">
    <property type="entry name" value="AAT_like"/>
    <property type="match status" value="1"/>
</dbReference>